<feature type="non-terminal residue" evidence="3">
    <location>
        <position position="271"/>
    </location>
</feature>
<feature type="region of interest" description="Disordered" evidence="1">
    <location>
        <begin position="30"/>
        <end position="55"/>
    </location>
</feature>
<dbReference type="PANTHER" id="PTHR11360">
    <property type="entry name" value="MONOCARBOXYLATE TRANSPORTER"/>
    <property type="match status" value="1"/>
</dbReference>
<protein>
    <recommendedName>
        <fullName evidence="4">Major facilitator superfamily (MFS) profile domain-containing protein</fullName>
    </recommendedName>
</protein>
<dbReference type="InterPro" id="IPR050327">
    <property type="entry name" value="Proton-linked_MCT"/>
</dbReference>
<keyword evidence="2" id="KW-1133">Transmembrane helix</keyword>
<gene>
    <name evidence="3" type="primary">ORF74341</name>
</gene>
<dbReference type="InterPro" id="IPR011701">
    <property type="entry name" value="MFS"/>
</dbReference>
<dbReference type="InterPro" id="IPR036259">
    <property type="entry name" value="MFS_trans_sf"/>
</dbReference>
<reference evidence="3" key="1">
    <citation type="submission" date="2014-12" db="EMBL/GenBank/DDBJ databases">
        <title>Insight into the proteome of Arion vulgaris.</title>
        <authorList>
            <person name="Aradska J."/>
            <person name="Bulat T."/>
            <person name="Smidak R."/>
            <person name="Sarate P."/>
            <person name="Gangsoo J."/>
            <person name="Sialana F."/>
            <person name="Bilban M."/>
            <person name="Lubec G."/>
        </authorList>
    </citation>
    <scope>NUCLEOTIDE SEQUENCE</scope>
    <source>
        <tissue evidence="3">Skin</tissue>
    </source>
</reference>
<evidence type="ECO:0000256" key="2">
    <source>
        <dbReference type="SAM" id="Phobius"/>
    </source>
</evidence>
<dbReference type="EMBL" id="HACG01023623">
    <property type="protein sequence ID" value="CEK70488.1"/>
    <property type="molecule type" value="Transcribed_RNA"/>
</dbReference>
<feature type="non-terminal residue" evidence="3">
    <location>
        <position position="1"/>
    </location>
</feature>
<dbReference type="PANTHER" id="PTHR11360:SF284">
    <property type="entry name" value="EG:103B4.3 PROTEIN-RELATED"/>
    <property type="match status" value="1"/>
</dbReference>
<evidence type="ECO:0000256" key="1">
    <source>
        <dbReference type="SAM" id="MobiDB-lite"/>
    </source>
</evidence>
<keyword evidence="2" id="KW-0472">Membrane</keyword>
<dbReference type="GO" id="GO:0008028">
    <property type="term" value="F:monocarboxylic acid transmembrane transporter activity"/>
    <property type="evidence" value="ECO:0007669"/>
    <property type="project" value="TreeGrafter"/>
</dbReference>
<feature type="transmembrane region" description="Helical" evidence="2">
    <location>
        <begin position="174"/>
        <end position="196"/>
    </location>
</feature>
<feature type="transmembrane region" description="Helical" evidence="2">
    <location>
        <begin position="208"/>
        <end position="227"/>
    </location>
</feature>
<sequence length="271" mass="29972">DSEDSALISNIVIVKRKEFDTGIDYQIQQSPQKSECNTSEIDVHKQQGKQKSSTPHNNSIFYWLSPCKDLLGIFDFKLLGDWLIRLLLASTAFGTLLQYIGAYIPTLAVQKGVDKPSAAMLLTVCGGVNLFSSLLQGIFIDCRLITASKFIAICQITVGTMCHLIHFFTSFQTLLLLSVIHGMFGGARMSLMPVVAMDFVGVKNLSKALGFNAMVATLSLSLHHPFLGYLLEVTNSFDIPFHYVGFALYVSSGLMLMEKCGRTLNNKQQNR</sequence>
<name>A0A0B6ZPM2_9EUPU</name>
<evidence type="ECO:0008006" key="4">
    <source>
        <dbReference type="Google" id="ProtNLM"/>
    </source>
</evidence>
<dbReference type="AlphaFoldDB" id="A0A0B6ZPM2"/>
<dbReference type="SUPFAM" id="SSF103473">
    <property type="entry name" value="MFS general substrate transporter"/>
    <property type="match status" value="1"/>
</dbReference>
<accession>A0A0B6ZPM2</accession>
<proteinExistence type="predicted"/>
<feature type="transmembrane region" description="Helical" evidence="2">
    <location>
        <begin position="150"/>
        <end position="168"/>
    </location>
</feature>
<evidence type="ECO:0000313" key="3">
    <source>
        <dbReference type="EMBL" id="CEK70488.1"/>
    </source>
</evidence>
<feature type="transmembrane region" description="Helical" evidence="2">
    <location>
        <begin position="239"/>
        <end position="257"/>
    </location>
</feature>
<dbReference type="Pfam" id="PF07690">
    <property type="entry name" value="MFS_1"/>
    <property type="match status" value="1"/>
</dbReference>
<dbReference type="Gene3D" id="1.20.1250.20">
    <property type="entry name" value="MFS general substrate transporter like domains"/>
    <property type="match status" value="1"/>
</dbReference>
<organism evidence="3">
    <name type="scientific">Arion vulgaris</name>
    <dbReference type="NCBI Taxonomy" id="1028688"/>
    <lineage>
        <taxon>Eukaryota</taxon>
        <taxon>Metazoa</taxon>
        <taxon>Spiralia</taxon>
        <taxon>Lophotrochozoa</taxon>
        <taxon>Mollusca</taxon>
        <taxon>Gastropoda</taxon>
        <taxon>Heterobranchia</taxon>
        <taxon>Euthyneura</taxon>
        <taxon>Panpulmonata</taxon>
        <taxon>Eupulmonata</taxon>
        <taxon>Stylommatophora</taxon>
        <taxon>Helicina</taxon>
        <taxon>Arionoidea</taxon>
        <taxon>Arionidae</taxon>
        <taxon>Arion</taxon>
    </lineage>
</organism>
<feature type="compositionally biased region" description="Polar residues" evidence="1">
    <location>
        <begin position="30"/>
        <end position="40"/>
    </location>
</feature>
<feature type="transmembrane region" description="Helical" evidence="2">
    <location>
        <begin position="82"/>
        <end position="104"/>
    </location>
</feature>
<feature type="transmembrane region" description="Helical" evidence="2">
    <location>
        <begin position="116"/>
        <end position="138"/>
    </location>
</feature>
<keyword evidence="2" id="KW-0812">Transmembrane</keyword>